<accession>A0A7U9TIP5</accession>
<keyword evidence="2" id="KW-1185">Reference proteome</keyword>
<dbReference type="EMBL" id="AP024412">
    <property type="protein sequence ID" value="BCR36411.1"/>
    <property type="molecule type" value="Genomic_DNA"/>
</dbReference>
<evidence type="ECO:0008006" key="3">
    <source>
        <dbReference type="Google" id="ProtNLM"/>
    </source>
</evidence>
<dbReference type="InterPro" id="IPR014867">
    <property type="entry name" value="Spore_coat_CotH_CotH2/3/7"/>
</dbReference>
<sequence>MKKSILLLLFLFLATTLMACNENSAYSDFEKFILDLDSTITADMDLPQTYENTPVSYYYNDEKIEKIEFPYSNKDIEITIDVVLENDDEIKVSKQILVKKSKIIYDLYISTENQQEITSKDDYIRGNLSLEDDGPFSKDELGLRIRGRGNSTWEYPKKPYKIKFDERQSLLGMAAAKEYVLLAEYNDKSLMRNYLAQYFTQFLNVDRFLETRYVNLHVNEVYQGLYLLTEQVEVDSNRLSIDESERSDGGFLIELEADDRVNQEGVMDIDWFKVDGRNFVIKSPDMEDYTSDIVDDKIDYMKTYLNEFLISIENDTYEDYIDVDNFIDYFILAELFKQVDIGYSSVYTYKDVDQKLKMGPSWDFDISSGNGDYYDYGPEGYWVDYNPWFRKLIQKKSFETQYTARFKEVMDLYFDDLLFELDYVSNLLYPYAIDNFATWTILDEYVWPNPQEMLEANTYLKQIIYLKNYLIQRESWLEDEMHTYGYYLD</sequence>
<reference evidence="1" key="1">
    <citation type="submission" date="2021-01" db="EMBL/GenBank/DDBJ databases">
        <title>Draft genome sequence of Acholeplasmataceae bacterium strain Mahy22.</title>
        <authorList>
            <person name="Watanabe M."/>
            <person name="Kojima H."/>
            <person name="Fukui M."/>
        </authorList>
    </citation>
    <scope>NUCLEOTIDE SEQUENCE</scope>
    <source>
        <strain evidence="1">Mahy22</strain>
    </source>
</reference>
<dbReference type="Pfam" id="PF08757">
    <property type="entry name" value="CotH"/>
    <property type="match status" value="1"/>
</dbReference>
<gene>
    <name evidence="1" type="ORF">MPAN_013040</name>
</gene>
<dbReference type="Proteomes" id="UP000620133">
    <property type="component" value="Chromosome"/>
</dbReference>
<dbReference type="AlphaFoldDB" id="A0A7U9TIP5"/>
<name>A0A7U9TIP5_9MOLU</name>
<dbReference type="KEGG" id="manr:MPAN_013040"/>
<organism evidence="1 2">
    <name type="scientific">Mariniplasma anaerobium</name>
    <dbReference type="NCBI Taxonomy" id="2735436"/>
    <lineage>
        <taxon>Bacteria</taxon>
        <taxon>Bacillati</taxon>
        <taxon>Mycoplasmatota</taxon>
        <taxon>Mollicutes</taxon>
        <taxon>Acholeplasmatales</taxon>
        <taxon>Acholeplasmataceae</taxon>
        <taxon>Mariniplasma</taxon>
    </lineage>
</organism>
<protein>
    <recommendedName>
        <fullName evidence="3">CotH protein</fullName>
    </recommendedName>
</protein>
<evidence type="ECO:0000313" key="1">
    <source>
        <dbReference type="EMBL" id="BCR36411.1"/>
    </source>
</evidence>
<dbReference type="RefSeq" id="WP_176238778.1">
    <property type="nucleotide sequence ID" value="NZ_AP024412.1"/>
</dbReference>
<proteinExistence type="predicted"/>
<dbReference type="PROSITE" id="PS51257">
    <property type="entry name" value="PROKAR_LIPOPROTEIN"/>
    <property type="match status" value="1"/>
</dbReference>
<evidence type="ECO:0000313" key="2">
    <source>
        <dbReference type="Proteomes" id="UP000620133"/>
    </source>
</evidence>